<reference evidence="3" key="1">
    <citation type="journal article" date="2002" name="Arch. Virol.">
        <title>Analysis of the entire genomes of thirteen TT virus variants classifiable into the fourth and fifth genetic groups, isolated from viremic infants.</title>
        <authorList>
            <person name="Peng Y.H."/>
            <person name="Nishizawa T."/>
            <person name="Takahashi M."/>
            <person name="Ishikawa T."/>
            <person name="Yoshikawa A."/>
            <person name="Okamoto H."/>
        </authorList>
    </citation>
    <scope>NUCLEOTIDE SEQUENCE</scope>
</reference>
<feature type="domain" description="Hepatitis TT virus Orf2/Gyrovirus Vp2 N-terminal" evidence="2">
    <location>
        <begin position="11"/>
        <end position="57"/>
    </location>
</feature>
<sequence length="112" mass="12193">MPWSLPRHNIRTREDLWVQSILYSHDTFCGCDNIPEHLTGLLGGVRPAPPRNPGPPTIRSLPALPPAPEPPEEPRRGGDTDGDRGEDGGDAAGAYEPEDLEELFAAAEQDDM</sequence>
<gene>
    <name evidence="3" type="primary">ORF2</name>
</gene>
<evidence type="ECO:0000256" key="1">
    <source>
        <dbReference type="SAM" id="MobiDB-lite"/>
    </source>
</evidence>
<organism evidence="3">
    <name type="scientific">Torque teno virus</name>
    <dbReference type="NCBI Taxonomy" id="68887"/>
    <lineage>
        <taxon>Viruses</taxon>
        <taxon>Monodnaviria</taxon>
        <taxon>Shotokuvirae</taxon>
        <taxon>Commensaviricota</taxon>
        <taxon>Cardeaviricetes</taxon>
        <taxon>Sanitavirales</taxon>
        <taxon>Anelloviridae</taxon>
    </lineage>
</organism>
<feature type="region of interest" description="Disordered" evidence="1">
    <location>
        <begin position="41"/>
        <end position="112"/>
    </location>
</feature>
<feature type="compositionally biased region" description="Pro residues" evidence="1">
    <location>
        <begin position="47"/>
        <end position="56"/>
    </location>
</feature>
<evidence type="ECO:0000313" key="3">
    <source>
        <dbReference type="EMBL" id="BAB79377.1"/>
    </source>
</evidence>
<proteinExistence type="predicted"/>
<dbReference type="InterPro" id="IPR004118">
    <property type="entry name" value="HEV_TT_vir_Orf2/Gyrovir_Vp2_N"/>
</dbReference>
<protein>
    <submittedName>
        <fullName evidence="3">ORF2</fullName>
    </submittedName>
</protein>
<dbReference type="EMBL" id="AB064617">
    <property type="protein sequence ID" value="BAB79377.1"/>
    <property type="molecule type" value="Genomic_DNA"/>
</dbReference>
<feature type="compositionally biased region" description="Basic and acidic residues" evidence="1">
    <location>
        <begin position="72"/>
        <end position="87"/>
    </location>
</feature>
<accession>Q8UYB9</accession>
<feature type="compositionally biased region" description="Acidic residues" evidence="1">
    <location>
        <begin position="96"/>
        <end position="112"/>
    </location>
</feature>
<evidence type="ECO:0000259" key="2">
    <source>
        <dbReference type="Pfam" id="PF02957"/>
    </source>
</evidence>
<dbReference type="Pfam" id="PF02957">
    <property type="entry name" value="TT_ORF2-like"/>
    <property type="match status" value="1"/>
</dbReference>
<name>Q8UYB9_9VIRU</name>